<evidence type="ECO:0000313" key="1">
    <source>
        <dbReference type="EMBL" id="MED6291051.1"/>
    </source>
</evidence>
<name>A0ABU7EV22_9TELE</name>
<keyword evidence="2" id="KW-1185">Reference proteome</keyword>
<evidence type="ECO:0000313" key="2">
    <source>
        <dbReference type="Proteomes" id="UP001352852"/>
    </source>
</evidence>
<accession>A0ABU7EV22</accession>
<proteinExistence type="predicted"/>
<comment type="caution">
    <text evidence="1">The sequence shown here is derived from an EMBL/GenBank/DDBJ whole genome shotgun (WGS) entry which is preliminary data.</text>
</comment>
<gene>
    <name evidence="1" type="ORF">CHARACLAT_019623</name>
</gene>
<reference evidence="1 2" key="1">
    <citation type="submission" date="2021-06" db="EMBL/GenBank/DDBJ databases">
        <authorList>
            <person name="Palmer J.M."/>
        </authorList>
    </citation>
    <scope>NUCLEOTIDE SEQUENCE [LARGE SCALE GENOMIC DNA]</scope>
    <source>
        <strain evidence="1 2">CL_MEX2019</strain>
        <tissue evidence="1">Muscle</tissue>
    </source>
</reference>
<sequence length="122" mass="13725">MNIFQQIPACWPRHTSKSCRTPALEYLNRVICVDQKHKYGKSYPLQKLLLNHVKVQCLWKGIAVPGPLVQAGEELLTREPLPEVWLQDEALAAFSQQGITTPNTGSFHDAPLSHSASSKSWF</sequence>
<dbReference type="EMBL" id="JAHUTJ010067369">
    <property type="protein sequence ID" value="MED6291051.1"/>
    <property type="molecule type" value="Genomic_DNA"/>
</dbReference>
<dbReference type="Proteomes" id="UP001352852">
    <property type="component" value="Unassembled WGS sequence"/>
</dbReference>
<protein>
    <submittedName>
        <fullName evidence="1">Uncharacterized protein</fullName>
    </submittedName>
</protein>
<organism evidence="1 2">
    <name type="scientific">Characodon lateralis</name>
    <dbReference type="NCBI Taxonomy" id="208331"/>
    <lineage>
        <taxon>Eukaryota</taxon>
        <taxon>Metazoa</taxon>
        <taxon>Chordata</taxon>
        <taxon>Craniata</taxon>
        <taxon>Vertebrata</taxon>
        <taxon>Euteleostomi</taxon>
        <taxon>Actinopterygii</taxon>
        <taxon>Neopterygii</taxon>
        <taxon>Teleostei</taxon>
        <taxon>Neoteleostei</taxon>
        <taxon>Acanthomorphata</taxon>
        <taxon>Ovalentaria</taxon>
        <taxon>Atherinomorphae</taxon>
        <taxon>Cyprinodontiformes</taxon>
        <taxon>Goodeidae</taxon>
        <taxon>Characodon</taxon>
    </lineage>
</organism>